<dbReference type="AlphaFoldDB" id="A0A6B2R299"/>
<dbReference type="RefSeq" id="WP_163656274.1">
    <property type="nucleotide sequence ID" value="NZ_JAAGRN010000014.1"/>
</dbReference>
<comment type="caution">
    <text evidence="2">The sequence shown here is derived from an EMBL/GenBank/DDBJ whole genome shotgun (WGS) entry which is preliminary data.</text>
</comment>
<reference evidence="2" key="1">
    <citation type="submission" date="2020-02" db="EMBL/GenBank/DDBJ databases">
        <authorList>
            <person name="Chen W.-M."/>
        </authorList>
    </citation>
    <scope>NUCLEOTIDE SEQUENCE</scope>
    <source>
        <strain evidence="2">NBD-18</strain>
    </source>
</reference>
<sequence>MITEQELNSMGFSKAGFLKTGLNGQFLFDSLNAKKSTKAGVYLWLHRKTDSNHDVMYAGKAGSGIAIRMNQHLGGLKQAPAERIDRVKGAFGEGNCLEVWFRESANIAMSLLFTGEVSAYSTEEEALITRFSPALNRAKTPSMRAEPKAPSKTKTTQSGKKSNAIEDRPQLDKSVFTALDYELSNANGTQRNLWEDALASLTSPHKQKIGRAIRILSNSAQLGDQWADLDCKVVGLYSDGPIRNQSMLVFGKLANVNFKKGSQVVLISLDKELIAFSTEITANMPALPDVDGAYSLDAFFQMFA</sequence>
<dbReference type="EMBL" id="JAAGRN010000014">
    <property type="protein sequence ID" value="NDY84451.1"/>
    <property type="molecule type" value="Genomic_DNA"/>
</dbReference>
<name>A0A6B2R299_9BURK</name>
<gene>
    <name evidence="2" type="ORF">G3I67_14560</name>
</gene>
<proteinExistence type="predicted"/>
<evidence type="ECO:0000256" key="1">
    <source>
        <dbReference type="SAM" id="MobiDB-lite"/>
    </source>
</evidence>
<evidence type="ECO:0008006" key="3">
    <source>
        <dbReference type="Google" id="ProtNLM"/>
    </source>
</evidence>
<feature type="region of interest" description="Disordered" evidence="1">
    <location>
        <begin position="138"/>
        <end position="167"/>
    </location>
</feature>
<accession>A0A6B2R299</accession>
<feature type="compositionally biased region" description="Low complexity" evidence="1">
    <location>
        <begin position="152"/>
        <end position="162"/>
    </location>
</feature>
<protein>
    <recommendedName>
        <fullName evidence="3">GIY-YIG domain-containing protein</fullName>
    </recommendedName>
</protein>
<evidence type="ECO:0000313" key="2">
    <source>
        <dbReference type="EMBL" id="NDY84451.1"/>
    </source>
</evidence>
<organism evidence="2">
    <name type="scientific">Sheuella amnicola</name>
    <dbReference type="NCBI Taxonomy" id="2707330"/>
    <lineage>
        <taxon>Bacteria</taxon>
        <taxon>Pseudomonadati</taxon>
        <taxon>Pseudomonadota</taxon>
        <taxon>Betaproteobacteria</taxon>
        <taxon>Burkholderiales</taxon>
        <taxon>Alcaligenaceae</taxon>
        <taxon>Sheuella</taxon>
    </lineage>
</organism>